<organismHost>
    <name type="scientific">Pyramimonas plurioculata</name>
    <dbReference type="NCBI Taxonomy" id="36893"/>
</organismHost>
<evidence type="ECO:0000256" key="1">
    <source>
        <dbReference type="SAM" id="Coils"/>
    </source>
</evidence>
<dbReference type="PROSITE" id="PS51750">
    <property type="entry name" value="BRO_N"/>
    <property type="match status" value="1"/>
</dbReference>
<feature type="domain" description="Bro-N" evidence="2">
    <location>
        <begin position="133"/>
        <end position="243"/>
    </location>
</feature>
<dbReference type="InterPro" id="IPR003497">
    <property type="entry name" value="BRO_N_domain"/>
</dbReference>
<evidence type="ECO:0000313" key="3">
    <source>
        <dbReference type="EMBL" id="QOI90535.1"/>
    </source>
</evidence>
<dbReference type="Pfam" id="PF10544">
    <property type="entry name" value="T5orf172"/>
    <property type="match status" value="1"/>
</dbReference>
<accession>A0A7M3UP68</accession>
<keyword evidence="1" id="KW-0175">Coiled coil</keyword>
<name>A0A7M3UP68_POV01</name>
<sequence length="475" mass="56300">MDSLSTFIHDKVKYVLLEDIKTKEINKTFFIGCKSVRKCVEKHNIPDDKVLYMKNDKIYTKNYKSADVFVEEQYAKDNIMNKDAFKKKKEKEENDKKKTKEEVISKERNTRKEYNEKDIMEAPAVVYLEEHEMFKDDNGDSLDIEMRGKKNEDKAYFKAIDIGKAFDIKDINHRILHTQSDHVYDTHYTFFILKDSVKYRAEQKVLYLTYLGVLKVLFCARGNNAQKFNKWATRILFTMQMGSQEDKDSLAAEALNVDVSTVKLFRKSCRAVPCVYLFEVGTVGNMRQHFNLKNFKDDNDKVYKFGRTEDMARRSGEHQNTYGKLKDNSFSLAVFSYIDELYASKAETKLKQFFNNMNVNVEDAKHNELIVMNKSKFKTMKDLYNNMYIEFSGNNKDLIKQMQEMQLNHQQSLKDKDHEQLLKDKDHQNRLQQMIYEQSLKDKDKDHIIEIMTMKHKTELQEVELQYMRQLLANK</sequence>
<protein>
    <recommendedName>
        <fullName evidence="2">Bro-N domain-containing protein</fullName>
    </recommendedName>
</protein>
<proteinExistence type="predicted"/>
<reference evidence="3" key="1">
    <citation type="submission" date="2020-06" db="EMBL/GenBank/DDBJ databases">
        <title>Lateral gene transfer of anion-conducting channel rhodopsins between green algae and giant viruses.</title>
        <authorList>
            <person name="Rozenberg A."/>
            <person name="Oppermann J."/>
            <person name="Wietek J."/>
            <person name="Fernandez Lahore R.G."/>
            <person name="Sandaa R.-A."/>
            <person name="Bratbak G."/>
            <person name="Hegemann P."/>
            <person name="Beja O."/>
        </authorList>
    </citation>
    <scope>NUCLEOTIDE SEQUENCE</scope>
    <source>
        <strain evidence="3">01B</strain>
    </source>
</reference>
<dbReference type="EMBL" id="MT663539">
    <property type="protein sequence ID" value="QOI90535.1"/>
    <property type="molecule type" value="Genomic_DNA"/>
</dbReference>
<evidence type="ECO:0000259" key="2">
    <source>
        <dbReference type="PROSITE" id="PS51750"/>
    </source>
</evidence>
<feature type="coiled-coil region" evidence="1">
    <location>
        <begin position="82"/>
        <end position="117"/>
    </location>
</feature>
<dbReference type="InterPro" id="IPR018306">
    <property type="entry name" value="Phage_T5_Orf172_DNA-bd"/>
</dbReference>
<gene>
    <name evidence="3" type="ORF">HWQ62_00404</name>
</gene>
<organism evidence="3">
    <name type="scientific">Pyramimonas orientalis virus</name>
    <name type="common">PoV01</name>
    <dbReference type="NCBI Taxonomy" id="455367"/>
    <lineage>
        <taxon>Viruses</taxon>
        <taxon>Varidnaviria</taxon>
        <taxon>Bamfordvirae</taxon>
        <taxon>Nucleocytoviricota</taxon>
        <taxon>Megaviricetes</taxon>
        <taxon>Imitervirales</taxon>
        <taxon>Allomimiviridae</taxon>
        <taxon>Heliosvirus</taxon>
        <taxon>Heliosvirus raunefjordenense</taxon>
    </lineage>
</organism>